<accession>A0A4D7B7N8</accession>
<organism evidence="1 2">
    <name type="scientific">Phreatobacter stygius</name>
    <dbReference type="NCBI Taxonomy" id="1940610"/>
    <lineage>
        <taxon>Bacteria</taxon>
        <taxon>Pseudomonadati</taxon>
        <taxon>Pseudomonadota</taxon>
        <taxon>Alphaproteobacteria</taxon>
        <taxon>Hyphomicrobiales</taxon>
        <taxon>Phreatobacteraceae</taxon>
        <taxon>Phreatobacter</taxon>
    </lineage>
</organism>
<gene>
    <name evidence="1" type="ORF">E8M01_23180</name>
</gene>
<dbReference type="Proteomes" id="UP000298781">
    <property type="component" value="Chromosome"/>
</dbReference>
<evidence type="ECO:0000313" key="1">
    <source>
        <dbReference type="EMBL" id="QCI66893.1"/>
    </source>
</evidence>
<dbReference type="RefSeq" id="WP_136962331.1">
    <property type="nucleotide sequence ID" value="NZ_CP039690.1"/>
</dbReference>
<proteinExistence type="predicted"/>
<keyword evidence="2" id="KW-1185">Reference proteome</keyword>
<protein>
    <submittedName>
        <fullName evidence="1">Uncharacterized protein</fullName>
    </submittedName>
</protein>
<evidence type="ECO:0000313" key="2">
    <source>
        <dbReference type="Proteomes" id="UP000298781"/>
    </source>
</evidence>
<reference evidence="1 2" key="1">
    <citation type="submission" date="2019-04" db="EMBL/GenBank/DDBJ databases">
        <title>Phreatobacter aquaticus sp. nov.</title>
        <authorList>
            <person name="Choi A."/>
        </authorList>
    </citation>
    <scope>NUCLEOTIDE SEQUENCE [LARGE SCALE GENOMIC DNA]</scope>
    <source>
        <strain evidence="1 2">KCTC 52518</strain>
    </source>
</reference>
<sequence>MFRNRTDNTDPGVNPWRSAAWLGALLLAGVPMIQARPAFGQVTIEEALAGSVMVRARVADVFGDRILVEDGTGRILVELAAAADRPAAVEAGQILVIEGRLRGRVLEARRVTLAGSEAPGRDAPAAAAVPAIQPGTDALTEALTRPADIATMRAALEAIGFRTAGSPVRHEKSTEIPVRDARGRAWVASLDRFGRLEEIEIADYDDDNAPDRPSFTVADVGRMVEREGFRPRASAERRSHHFEILVLNSRSELIELHIDFAGLIYKLVWVR</sequence>
<dbReference type="OrthoDB" id="8137968at2"/>
<dbReference type="EMBL" id="CP039690">
    <property type="protein sequence ID" value="QCI66893.1"/>
    <property type="molecule type" value="Genomic_DNA"/>
</dbReference>
<name>A0A4D7B7N8_9HYPH</name>
<dbReference type="AlphaFoldDB" id="A0A4D7B7N8"/>
<dbReference type="KEGG" id="pstg:E8M01_23180"/>